<reference evidence="2" key="2">
    <citation type="journal article" date="2017" name="J. Anim. Genet.">
        <title>Multiple reference genome sequences of hot pepper reveal the massive evolution of plant disease resistance genes by retroduplication.</title>
        <authorList>
            <person name="Kim S."/>
            <person name="Park J."/>
            <person name="Yeom S.-I."/>
            <person name="Kim Y.-M."/>
            <person name="Seo E."/>
            <person name="Kim K.-T."/>
            <person name="Kim M.-S."/>
            <person name="Lee J.M."/>
            <person name="Cheong K."/>
            <person name="Shin H.-S."/>
            <person name="Kim S.-B."/>
            <person name="Han K."/>
            <person name="Lee J."/>
            <person name="Park M."/>
            <person name="Lee H.-A."/>
            <person name="Lee H.-Y."/>
            <person name="Lee Y."/>
            <person name="Oh S."/>
            <person name="Lee J.H."/>
            <person name="Choi E."/>
            <person name="Choi E."/>
            <person name="Lee S.E."/>
            <person name="Jeon J."/>
            <person name="Kim H."/>
            <person name="Choi G."/>
            <person name="Song H."/>
            <person name="Lee J."/>
            <person name="Lee S.-C."/>
            <person name="Kwon J.-K."/>
            <person name="Lee H.-Y."/>
            <person name="Koo N."/>
            <person name="Hong Y."/>
            <person name="Kim R.W."/>
            <person name="Kang W.-H."/>
            <person name="Huh J.H."/>
            <person name="Kang B.-C."/>
            <person name="Yang T.-J."/>
            <person name="Lee Y.-H."/>
            <person name="Bennetzen J.L."/>
            <person name="Choi D."/>
        </authorList>
    </citation>
    <scope>NUCLEOTIDE SEQUENCE [LARGE SCALE GENOMIC DNA]</scope>
    <source>
        <strain evidence="2">cv. PBC81</strain>
    </source>
</reference>
<proteinExistence type="predicted"/>
<dbReference type="Proteomes" id="UP000224567">
    <property type="component" value="Unassembled WGS sequence"/>
</dbReference>
<reference evidence="1 2" key="1">
    <citation type="journal article" date="2017" name="Genome Biol.">
        <title>New reference genome sequences of hot pepper reveal the massive evolution of plant disease-resistance genes by retroduplication.</title>
        <authorList>
            <person name="Kim S."/>
            <person name="Park J."/>
            <person name="Yeom S.I."/>
            <person name="Kim Y.M."/>
            <person name="Seo E."/>
            <person name="Kim K.T."/>
            <person name="Kim M.S."/>
            <person name="Lee J.M."/>
            <person name="Cheong K."/>
            <person name="Shin H.S."/>
            <person name="Kim S.B."/>
            <person name="Han K."/>
            <person name="Lee J."/>
            <person name="Park M."/>
            <person name="Lee H.A."/>
            <person name="Lee H.Y."/>
            <person name="Lee Y."/>
            <person name="Oh S."/>
            <person name="Lee J.H."/>
            <person name="Choi E."/>
            <person name="Choi E."/>
            <person name="Lee S.E."/>
            <person name="Jeon J."/>
            <person name="Kim H."/>
            <person name="Choi G."/>
            <person name="Song H."/>
            <person name="Lee J."/>
            <person name="Lee S.C."/>
            <person name="Kwon J.K."/>
            <person name="Lee H.Y."/>
            <person name="Koo N."/>
            <person name="Hong Y."/>
            <person name="Kim R.W."/>
            <person name="Kang W.H."/>
            <person name="Huh J.H."/>
            <person name="Kang B.C."/>
            <person name="Yang T.J."/>
            <person name="Lee Y.H."/>
            <person name="Bennetzen J.L."/>
            <person name="Choi D."/>
        </authorList>
    </citation>
    <scope>NUCLEOTIDE SEQUENCE [LARGE SCALE GENOMIC DNA]</scope>
    <source>
        <strain evidence="2">cv. PBC81</strain>
    </source>
</reference>
<dbReference type="EMBL" id="MLFT02000009">
    <property type="protein sequence ID" value="PHT38714.1"/>
    <property type="molecule type" value="Genomic_DNA"/>
</dbReference>
<organism evidence="1 2">
    <name type="scientific">Capsicum baccatum</name>
    <name type="common">Peruvian pepper</name>
    <dbReference type="NCBI Taxonomy" id="33114"/>
    <lineage>
        <taxon>Eukaryota</taxon>
        <taxon>Viridiplantae</taxon>
        <taxon>Streptophyta</taxon>
        <taxon>Embryophyta</taxon>
        <taxon>Tracheophyta</taxon>
        <taxon>Spermatophyta</taxon>
        <taxon>Magnoliopsida</taxon>
        <taxon>eudicotyledons</taxon>
        <taxon>Gunneridae</taxon>
        <taxon>Pentapetalae</taxon>
        <taxon>asterids</taxon>
        <taxon>lamiids</taxon>
        <taxon>Solanales</taxon>
        <taxon>Solanaceae</taxon>
        <taxon>Solanoideae</taxon>
        <taxon>Capsiceae</taxon>
        <taxon>Capsicum</taxon>
    </lineage>
</organism>
<protein>
    <submittedName>
        <fullName evidence="1">Uncharacterized protein</fullName>
    </submittedName>
</protein>
<name>A0A2G2W0F4_CAPBA</name>
<dbReference type="OrthoDB" id="593744at2759"/>
<dbReference type="AlphaFoldDB" id="A0A2G2W0F4"/>
<gene>
    <name evidence="1" type="ORF">CQW23_22287</name>
</gene>
<sequence>MVLVLPKCEMIHYQPVPCGDVADCGWSLFDDLQFDIVYDASESVNQPEVVEEEPQKVWTWERIGSLDPFSLPLSEENLEVPTAYACKWSRGRTHQNEARSALVIIRDVLNELTEKKAMGHVWSYLIAQSHVNDNNQLEEMRQIVAQFA</sequence>
<evidence type="ECO:0000313" key="1">
    <source>
        <dbReference type="EMBL" id="PHT38714.1"/>
    </source>
</evidence>
<comment type="caution">
    <text evidence="1">The sequence shown here is derived from an EMBL/GenBank/DDBJ whole genome shotgun (WGS) entry which is preliminary data.</text>
</comment>
<accession>A0A2G2W0F4</accession>
<evidence type="ECO:0000313" key="2">
    <source>
        <dbReference type="Proteomes" id="UP000224567"/>
    </source>
</evidence>
<keyword evidence="2" id="KW-1185">Reference proteome</keyword>